<dbReference type="InterPro" id="IPR017039">
    <property type="entry name" value="Virul_fac_BrkB"/>
</dbReference>
<dbReference type="GO" id="GO:0005886">
    <property type="term" value="C:plasma membrane"/>
    <property type="evidence" value="ECO:0007669"/>
    <property type="project" value="UniProtKB-SubCell"/>
</dbReference>
<dbReference type="RefSeq" id="WP_203722456.1">
    <property type="nucleotide sequence ID" value="NZ_BOMC01000056.1"/>
</dbReference>
<evidence type="ECO:0000313" key="8">
    <source>
        <dbReference type="Proteomes" id="UP000542742"/>
    </source>
</evidence>
<evidence type="ECO:0000256" key="3">
    <source>
        <dbReference type="ARBA" id="ARBA00022692"/>
    </source>
</evidence>
<feature type="transmembrane region" description="Helical" evidence="6">
    <location>
        <begin position="224"/>
        <end position="248"/>
    </location>
</feature>
<comment type="subcellular location">
    <subcellularLocation>
        <location evidence="1">Cell membrane</location>
        <topology evidence="1">Multi-pass membrane protein</topology>
    </subcellularLocation>
</comment>
<dbReference type="AlphaFoldDB" id="A0A7W7CRX0"/>
<evidence type="ECO:0000256" key="1">
    <source>
        <dbReference type="ARBA" id="ARBA00004651"/>
    </source>
</evidence>
<evidence type="ECO:0000313" key="7">
    <source>
        <dbReference type="EMBL" id="MBB4693557.1"/>
    </source>
</evidence>
<keyword evidence="5 6" id="KW-0472">Membrane</keyword>
<gene>
    <name evidence="7" type="ORF">BKA14_003705</name>
</gene>
<sequence>MPETTGTHERATPYRVVRRCGARRFAADTFRRFRYGDGFSHARAVGLLLCLAVVPFFIALTGLAEEAGARGAGRVVAYTALALTPGRSDALVRRLLLGEENGDTGEFALATGLTGAGLAVVAAMAQIERGANRLYGIRRDRPAAHKYGRAVVLTATAGIPAFCGFVMIVAGQAVGDALQRVYGWGVWTERIWTALHLPVALLLTVAAVALLFRHASRRHQPSTVWLLPGVVLATALWLGVTAALAWYVNSGLAFTQIYGPLAAVIAVLLWGNASGVALLFSFACTAQLEACRSGDCRPCEPDCSNGWA</sequence>
<reference evidence="7 8" key="1">
    <citation type="submission" date="2020-08" db="EMBL/GenBank/DDBJ databases">
        <title>Sequencing the genomes of 1000 actinobacteria strains.</title>
        <authorList>
            <person name="Klenk H.-P."/>
        </authorList>
    </citation>
    <scope>NUCLEOTIDE SEQUENCE [LARGE SCALE GENOMIC DNA]</scope>
    <source>
        <strain evidence="7 8">DSM 45518</strain>
    </source>
</reference>
<keyword evidence="8" id="KW-1185">Reference proteome</keyword>
<accession>A0A7W7CRX0</accession>
<comment type="caution">
    <text evidence="7">The sequence shown here is derived from an EMBL/GenBank/DDBJ whole genome shotgun (WGS) entry which is preliminary data.</text>
</comment>
<name>A0A7W7CRX0_9ACTN</name>
<keyword evidence="4 6" id="KW-1133">Transmembrane helix</keyword>
<organism evidence="7 8">
    <name type="scientific">Paractinoplanes abujensis</name>
    <dbReference type="NCBI Taxonomy" id="882441"/>
    <lineage>
        <taxon>Bacteria</taxon>
        <taxon>Bacillati</taxon>
        <taxon>Actinomycetota</taxon>
        <taxon>Actinomycetes</taxon>
        <taxon>Micromonosporales</taxon>
        <taxon>Micromonosporaceae</taxon>
        <taxon>Paractinoplanes</taxon>
    </lineage>
</organism>
<keyword evidence="3 6" id="KW-0812">Transmembrane</keyword>
<dbReference type="PANTHER" id="PTHR30213">
    <property type="entry name" value="INNER MEMBRANE PROTEIN YHJD"/>
    <property type="match status" value="1"/>
</dbReference>
<feature type="transmembrane region" description="Helical" evidence="6">
    <location>
        <begin position="147"/>
        <end position="171"/>
    </location>
</feature>
<keyword evidence="2" id="KW-1003">Cell membrane</keyword>
<evidence type="ECO:0000256" key="2">
    <source>
        <dbReference type="ARBA" id="ARBA00022475"/>
    </source>
</evidence>
<protein>
    <submittedName>
        <fullName evidence="7">YihY family inner membrane protein</fullName>
    </submittedName>
</protein>
<evidence type="ECO:0000256" key="6">
    <source>
        <dbReference type="SAM" id="Phobius"/>
    </source>
</evidence>
<feature type="transmembrane region" description="Helical" evidence="6">
    <location>
        <begin position="107"/>
        <end position="127"/>
    </location>
</feature>
<dbReference type="Proteomes" id="UP000542742">
    <property type="component" value="Unassembled WGS sequence"/>
</dbReference>
<proteinExistence type="predicted"/>
<dbReference type="PANTHER" id="PTHR30213:SF0">
    <property type="entry name" value="UPF0761 MEMBRANE PROTEIN YIHY"/>
    <property type="match status" value="1"/>
</dbReference>
<dbReference type="PIRSF" id="PIRSF035875">
    <property type="entry name" value="RNase_BN"/>
    <property type="match status" value="1"/>
</dbReference>
<evidence type="ECO:0000256" key="5">
    <source>
        <dbReference type="ARBA" id="ARBA00023136"/>
    </source>
</evidence>
<feature type="transmembrane region" description="Helical" evidence="6">
    <location>
        <begin position="191"/>
        <end position="212"/>
    </location>
</feature>
<feature type="transmembrane region" description="Helical" evidence="6">
    <location>
        <begin position="260"/>
        <end position="283"/>
    </location>
</feature>
<dbReference type="EMBL" id="JACHMF010000001">
    <property type="protein sequence ID" value="MBB4693557.1"/>
    <property type="molecule type" value="Genomic_DNA"/>
</dbReference>
<feature type="transmembrane region" description="Helical" evidence="6">
    <location>
        <begin position="44"/>
        <end position="64"/>
    </location>
</feature>
<evidence type="ECO:0000256" key="4">
    <source>
        <dbReference type="ARBA" id="ARBA00022989"/>
    </source>
</evidence>
<dbReference type="Pfam" id="PF03631">
    <property type="entry name" value="Virul_fac_BrkB"/>
    <property type="match status" value="1"/>
</dbReference>